<evidence type="ECO:0000256" key="5">
    <source>
        <dbReference type="SAM" id="MobiDB-lite"/>
    </source>
</evidence>
<reference evidence="7 8" key="1">
    <citation type="submission" date="2018-10" db="EMBL/GenBank/DDBJ databases">
        <title>Xanthobacter tagetidis genome sequencing and assembly.</title>
        <authorList>
            <person name="Maclea K.S."/>
            <person name="Goen A.E."/>
            <person name="Fatima S.A."/>
        </authorList>
    </citation>
    <scope>NUCLEOTIDE SEQUENCE [LARGE SCALE GENOMIC DNA]</scope>
    <source>
        <strain evidence="7 8">ATCC 700314</strain>
    </source>
</reference>
<feature type="region of interest" description="Disordered" evidence="5">
    <location>
        <begin position="254"/>
        <end position="295"/>
    </location>
</feature>
<dbReference type="HAMAP" id="MF_02071">
    <property type="entry name" value="RlpA"/>
    <property type="match status" value="1"/>
</dbReference>
<dbReference type="PANTHER" id="PTHR34183">
    <property type="entry name" value="ENDOLYTIC PEPTIDOGLYCAN TRANSGLYCOSYLASE RLPA"/>
    <property type="match status" value="1"/>
</dbReference>
<dbReference type="InterPro" id="IPR009009">
    <property type="entry name" value="RlpA-like_DPBB"/>
</dbReference>
<proteinExistence type="inferred from homology"/>
<feature type="compositionally biased region" description="Low complexity" evidence="5">
    <location>
        <begin position="277"/>
        <end position="295"/>
    </location>
</feature>
<evidence type="ECO:0000256" key="2">
    <source>
        <dbReference type="ARBA" id="ARBA00023316"/>
    </source>
</evidence>
<dbReference type="Pfam" id="PF03330">
    <property type="entry name" value="DPBB_1"/>
    <property type="match status" value="1"/>
</dbReference>
<comment type="function">
    <text evidence="3">Lytic transglycosylase with a strong preference for naked glycan strands that lack stem peptides.</text>
</comment>
<evidence type="ECO:0000313" key="7">
    <source>
        <dbReference type="EMBL" id="RLP78206.1"/>
    </source>
</evidence>
<gene>
    <name evidence="3" type="primary">rlpA</name>
    <name evidence="7" type="ORF">D9R14_12535</name>
</gene>
<dbReference type="EC" id="4.2.2.-" evidence="3"/>
<protein>
    <recommendedName>
        <fullName evidence="3">Endolytic peptidoglycan transglycosylase RlpA</fullName>
        <ecNumber evidence="3">4.2.2.-</ecNumber>
    </recommendedName>
</protein>
<comment type="similarity">
    <text evidence="3 4">Belongs to the RlpA family.</text>
</comment>
<dbReference type="AlphaFoldDB" id="A0A3L7ACJ9"/>
<dbReference type="CDD" id="cd22268">
    <property type="entry name" value="DPBB_RlpA-like"/>
    <property type="match status" value="1"/>
</dbReference>
<organism evidence="7 8">
    <name type="scientific">Xanthobacter tagetidis</name>
    <dbReference type="NCBI Taxonomy" id="60216"/>
    <lineage>
        <taxon>Bacteria</taxon>
        <taxon>Pseudomonadati</taxon>
        <taxon>Pseudomonadota</taxon>
        <taxon>Alphaproteobacteria</taxon>
        <taxon>Hyphomicrobiales</taxon>
        <taxon>Xanthobacteraceae</taxon>
        <taxon>Xanthobacter</taxon>
    </lineage>
</organism>
<dbReference type="GO" id="GO:0009279">
    <property type="term" value="C:cell outer membrane"/>
    <property type="evidence" value="ECO:0007669"/>
    <property type="project" value="TreeGrafter"/>
</dbReference>
<sequence length="321" mass="33120">MKPTSDRQASDGAPLGRAPRRHAAAGGLHRAGLRGAGLRSIGLAPAASLVLAALALAGCSVADKLSTIDPELGVSASPKVVADGDPVPKGGGYYKLGKPYTIGGKQYVPQDNPNYVAEGTASWYGKDFHGRKTANGEIFDMASVSAAHKTLPMPSYVRVTNLANKRSIIVRVNNRGPYVGDRLIDLSYRTAELLGFAGNGVARVRVEYVGRAPIDGSDDTRLAMTLRDDGKPAELNGTSNVMVASARSFVPDVKESAPRNQVVPLPLSRPYDLGESAGAPRADAPAPARTPSGTAVAAAGWSQGAAPVSGLGYAGVPADGR</sequence>
<dbReference type="PANTHER" id="PTHR34183:SF1">
    <property type="entry name" value="ENDOLYTIC PEPTIDOGLYCAN TRANSGLYCOSYLASE RLPA"/>
    <property type="match status" value="1"/>
</dbReference>
<dbReference type="Proteomes" id="UP000269692">
    <property type="component" value="Unassembled WGS sequence"/>
</dbReference>
<dbReference type="SUPFAM" id="SSF50685">
    <property type="entry name" value="Barwin-like endoglucanases"/>
    <property type="match status" value="1"/>
</dbReference>
<dbReference type="Gene3D" id="2.40.40.10">
    <property type="entry name" value="RlpA-like domain"/>
    <property type="match status" value="1"/>
</dbReference>
<keyword evidence="1 3" id="KW-0456">Lyase</keyword>
<evidence type="ECO:0000313" key="8">
    <source>
        <dbReference type="Proteomes" id="UP000269692"/>
    </source>
</evidence>
<name>A0A3L7ACJ9_9HYPH</name>
<feature type="region of interest" description="Disordered" evidence="5">
    <location>
        <begin position="1"/>
        <end position="27"/>
    </location>
</feature>
<dbReference type="GO" id="GO:0000270">
    <property type="term" value="P:peptidoglycan metabolic process"/>
    <property type="evidence" value="ECO:0007669"/>
    <property type="project" value="UniProtKB-UniRule"/>
</dbReference>
<keyword evidence="2 3" id="KW-0961">Cell wall biogenesis/degradation</keyword>
<dbReference type="EMBL" id="RCTF01000009">
    <property type="protein sequence ID" value="RLP78206.1"/>
    <property type="molecule type" value="Genomic_DNA"/>
</dbReference>
<dbReference type="OrthoDB" id="9779128at2"/>
<dbReference type="InterPro" id="IPR012997">
    <property type="entry name" value="RplA"/>
</dbReference>
<dbReference type="InterPro" id="IPR034718">
    <property type="entry name" value="RlpA"/>
</dbReference>
<dbReference type="GO" id="GO:0071555">
    <property type="term" value="P:cell wall organization"/>
    <property type="evidence" value="ECO:0007669"/>
    <property type="project" value="UniProtKB-KW"/>
</dbReference>
<evidence type="ECO:0000256" key="4">
    <source>
        <dbReference type="RuleBase" id="RU003495"/>
    </source>
</evidence>
<keyword evidence="8" id="KW-1185">Reference proteome</keyword>
<comment type="caution">
    <text evidence="7">The sequence shown here is derived from an EMBL/GenBank/DDBJ whole genome shotgun (WGS) entry which is preliminary data.</text>
</comment>
<accession>A0A3L7ACJ9</accession>
<evidence type="ECO:0000256" key="1">
    <source>
        <dbReference type="ARBA" id="ARBA00023239"/>
    </source>
</evidence>
<dbReference type="NCBIfam" id="TIGR00413">
    <property type="entry name" value="rlpA"/>
    <property type="match status" value="1"/>
</dbReference>
<evidence type="ECO:0000256" key="3">
    <source>
        <dbReference type="HAMAP-Rule" id="MF_02071"/>
    </source>
</evidence>
<feature type="domain" description="RlpA-like protein double-psi beta-barrel" evidence="6">
    <location>
        <begin position="117"/>
        <end position="206"/>
    </location>
</feature>
<evidence type="ECO:0000259" key="6">
    <source>
        <dbReference type="Pfam" id="PF03330"/>
    </source>
</evidence>
<dbReference type="GO" id="GO:0008932">
    <property type="term" value="F:lytic endotransglycosylase activity"/>
    <property type="evidence" value="ECO:0007669"/>
    <property type="project" value="UniProtKB-UniRule"/>
</dbReference>
<dbReference type="InterPro" id="IPR036908">
    <property type="entry name" value="RlpA-like_sf"/>
</dbReference>